<evidence type="ECO:0000256" key="2">
    <source>
        <dbReference type="SAM" id="SignalP"/>
    </source>
</evidence>
<sequence>MRRRKYLLTILSGLIVALEIFPSSTSSIYQLTMKRPNPKNMNQLRLPASNDGFPKGFPKEIRNEISPHKVSDSDESPNVSSENPKVANDSNTKGSSNTKLVPDCYTYRYQVSDEESGVYRDHSEFRNSGGMIHGELSIVRDEVKIDIKYKGLPSKGWEASVEQAPGLPLLAPMAPALPLTDKANHGLRGPVSQGMFPSGQASQKWPFLKLADRRLPSFGLTNPRFPQDLARSQQLHKQDSRCPCLLAKTRCEVHNQENVPHHKPLHSYRDLNEVEERLRLFYHNNHVHVDKQISNG</sequence>
<accession>A0A6A4JCH5</accession>
<evidence type="ECO:0000313" key="3">
    <source>
        <dbReference type="EMBL" id="KAF6212178.1"/>
    </source>
</evidence>
<name>A0A6A4JCH5_APOLU</name>
<comment type="caution">
    <text evidence="3">The sequence shown here is derived from an EMBL/GenBank/DDBJ whole genome shotgun (WGS) entry which is preliminary data.</text>
</comment>
<feature type="chain" id="PRO_5043512387" evidence="2">
    <location>
        <begin position="26"/>
        <end position="296"/>
    </location>
</feature>
<feature type="signal peptide" evidence="2">
    <location>
        <begin position="1"/>
        <end position="25"/>
    </location>
</feature>
<keyword evidence="4" id="KW-1185">Reference proteome</keyword>
<reference evidence="3" key="1">
    <citation type="journal article" date="2021" name="Mol. Ecol. Resour.">
        <title>Apolygus lucorum genome provides insights into omnivorousness and mesophyll feeding.</title>
        <authorList>
            <person name="Liu Y."/>
            <person name="Liu H."/>
            <person name="Wang H."/>
            <person name="Huang T."/>
            <person name="Liu B."/>
            <person name="Yang B."/>
            <person name="Yin L."/>
            <person name="Li B."/>
            <person name="Zhang Y."/>
            <person name="Zhang S."/>
            <person name="Jiang F."/>
            <person name="Zhang X."/>
            <person name="Ren Y."/>
            <person name="Wang B."/>
            <person name="Wang S."/>
            <person name="Lu Y."/>
            <person name="Wu K."/>
            <person name="Fan W."/>
            <person name="Wang G."/>
        </authorList>
    </citation>
    <scope>NUCLEOTIDE SEQUENCE</scope>
    <source>
        <strain evidence="3">12Hb</strain>
    </source>
</reference>
<protein>
    <submittedName>
        <fullName evidence="3">Uncharacterized protein</fullName>
    </submittedName>
</protein>
<feature type="region of interest" description="Disordered" evidence="1">
    <location>
        <begin position="37"/>
        <end position="97"/>
    </location>
</feature>
<evidence type="ECO:0000256" key="1">
    <source>
        <dbReference type="SAM" id="MobiDB-lite"/>
    </source>
</evidence>
<organism evidence="3 4">
    <name type="scientific">Apolygus lucorum</name>
    <name type="common">Small green plant bug</name>
    <name type="synonym">Lygocoris lucorum</name>
    <dbReference type="NCBI Taxonomy" id="248454"/>
    <lineage>
        <taxon>Eukaryota</taxon>
        <taxon>Metazoa</taxon>
        <taxon>Ecdysozoa</taxon>
        <taxon>Arthropoda</taxon>
        <taxon>Hexapoda</taxon>
        <taxon>Insecta</taxon>
        <taxon>Pterygota</taxon>
        <taxon>Neoptera</taxon>
        <taxon>Paraneoptera</taxon>
        <taxon>Hemiptera</taxon>
        <taxon>Heteroptera</taxon>
        <taxon>Panheteroptera</taxon>
        <taxon>Cimicomorpha</taxon>
        <taxon>Miridae</taxon>
        <taxon>Mirini</taxon>
        <taxon>Apolygus</taxon>
    </lineage>
</organism>
<dbReference type="AlphaFoldDB" id="A0A6A4JCH5"/>
<dbReference type="Proteomes" id="UP000466442">
    <property type="component" value="Unassembled WGS sequence"/>
</dbReference>
<keyword evidence="2" id="KW-0732">Signal</keyword>
<evidence type="ECO:0000313" key="4">
    <source>
        <dbReference type="Proteomes" id="UP000466442"/>
    </source>
</evidence>
<proteinExistence type="predicted"/>
<feature type="compositionally biased region" description="Polar residues" evidence="1">
    <location>
        <begin position="76"/>
        <end position="97"/>
    </location>
</feature>
<dbReference type="EMBL" id="WIXP02000004">
    <property type="protein sequence ID" value="KAF6212178.1"/>
    <property type="molecule type" value="Genomic_DNA"/>
</dbReference>
<gene>
    <name evidence="3" type="ORF">GE061_012699</name>
</gene>
<feature type="compositionally biased region" description="Basic and acidic residues" evidence="1">
    <location>
        <begin position="57"/>
        <end position="72"/>
    </location>
</feature>